<sequence>MKRAGLKKPPVMWPAPPTTTTIARPAAWHRIPERHKGCEKGSGGPAAFGHLPRTDGKRGVVAEARLGDCHGVDGGHQHERSEHLEHEHRATYAVGQRPVAAGRNKVWHLVFSPVVEACCVQVFIKINESGEKGRGNGARYLRDSVEPSLERRQNTSQAEPRRHRRIQVSARILCGHEDAHREDHAVDGTNLLGTTEELEDEGPEEFSPEGNDELAAQIEGDLHGTGFST</sequence>
<gene>
    <name evidence="1" type="ORF">Ctob_004910</name>
</gene>
<protein>
    <submittedName>
        <fullName evidence="1">Uncharacterized protein</fullName>
    </submittedName>
</protein>
<proteinExistence type="predicted"/>
<comment type="caution">
    <text evidence="1">The sequence shown here is derived from an EMBL/GenBank/DDBJ whole genome shotgun (WGS) entry which is preliminary data.</text>
</comment>
<name>A0A0M0JC18_9EUKA</name>
<dbReference type="Proteomes" id="UP000037460">
    <property type="component" value="Unassembled WGS sequence"/>
</dbReference>
<accession>A0A0M0JC18</accession>
<dbReference type="EMBL" id="JWZX01003124">
    <property type="protein sequence ID" value="KOO24119.1"/>
    <property type="molecule type" value="Genomic_DNA"/>
</dbReference>
<evidence type="ECO:0000313" key="2">
    <source>
        <dbReference type="Proteomes" id="UP000037460"/>
    </source>
</evidence>
<reference evidence="2" key="1">
    <citation type="journal article" date="2015" name="PLoS Genet.">
        <title>Genome Sequence and Transcriptome Analyses of Chrysochromulina tobin: Metabolic Tools for Enhanced Algal Fitness in the Prominent Order Prymnesiales (Haptophyceae).</title>
        <authorList>
            <person name="Hovde B.T."/>
            <person name="Deodato C.R."/>
            <person name="Hunsperger H.M."/>
            <person name="Ryken S.A."/>
            <person name="Yost W."/>
            <person name="Jha R.K."/>
            <person name="Patterson J."/>
            <person name="Monnat R.J. Jr."/>
            <person name="Barlow S.B."/>
            <person name="Starkenburg S.R."/>
            <person name="Cattolico R.A."/>
        </authorList>
    </citation>
    <scope>NUCLEOTIDE SEQUENCE</scope>
    <source>
        <strain evidence="2">CCMP291</strain>
    </source>
</reference>
<keyword evidence="2" id="KW-1185">Reference proteome</keyword>
<organism evidence="1 2">
    <name type="scientific">Chrysochromulina tobinii</name>
    <dbReference type="NCBI Taxonomy" id="1460289"/>
    <lineage>
        <taxon>Eukaryota</taxon>
        <taxon>Haptista</taxon>
        <taxon>Haptophyta</taxon>
        <taxon>Prymnesiophyceae</taxon>
        <taxon>Prymnesiales</taxon>
        <taxon>Chrysochromulinaceae</taxon>
        <taxon>Chrysochromulina</taxon>
    </lineage>
</organism>
<dbReference type="AlphaFoldDB" id="A0A0M0JC18"/>
<evidence type="ECO:0000313" key="1">
    <source>
        <dbReference type="EMBL" id="KOO24119.1"/>
    </source>
</evidence>